<protein>
    <recommendedName>
        <fullName evidence="4">EamA domain-containing protein</fullName>
    </recommendedName>
</protein>
<dbReference type="SUPFAM" id="SSF103481">
    <property type="entry name" value="Multidrug resistance efflux transporter EmrE"/>
    <property type="match status" value="1"/>
</dbReference>
<accession>K0Q469</accession>
<feature type="transmembrane region" description="Helical" evidence="1">
    <location>
        <begin position="55"/>
        <end position="73"/>
    </location>
</feature>
<dbReference type="HOGENOM" id="CLU_1884103_0_0_5"/>
<evidence type="ECO:0008006" key="4">
    <source>
        <dbReference type="Google" id="ProtNLM"/>
    </source>
</evidence>
<evidence type="ECO:0000256" key="1">
    <source>
        <dbReference type="SAM" id="Phobius"/>
    </source>
</evidence>
<keyword evidence="1" id="KW-0472">Membrane</keyword>
<dbReference type="AlphaFoldDB" id="K0Q469"/>
<proteinExistence type="predicted"/>
<dbReference type="eggNOG" id="COG0697">
    <property type="taxonomic scope" value="Bacteria"/>
</dbReference>
<keyword evidence="1" id="KW-0812">Transmembrane</keyword>
<feature type="transmembrane region" description="Helical" evidence="1">
    <location>
        <begin position="79"/>
        <end position="97"/>
    </location>
</feature>
<organism evidence="2 3">
    <name type="scientific">Rhizobium mesoamericanum STM3625</name>
    <dbReference type="NCBI Taxonomy" id="1211777"/>
    <lineage>
        <taxon>Bacteria</taxon>
        <taxon>Pseudomonadati</taxon>
        <taxon>Pseudomonadota</taxon>
        <taxon>Alphaproteobacteria</taxon>
        <taxon>Hyphomicrobiales</taxon>
        <taxon>Rhizobiaceae</taxon>
        <taxon>Rhizobium/Agrobacterium group</taxon>
        <taxon>Rhizobium</taxon>
    </lineage>
</organism>
<dbReference type="Proteomes" id="UP000009319">
    <property type="component" value="Unassembled WGS sequence"/>
</dbReference>
<feature type="transmembrane region" description="Helical" evidence="1">
    <location>
        <begin position="23"/>
        <end position="43"/>
    </location>
</feature>
<dbReference type="InterPro" id="IPR037185">
    <property type="entry name" value="EmrE-like"/>
</dbReference>
<keyword evidence="3" id="KW-1185">Reference proteome</keyword>
<evidence type="ECO:0000313" key="2">
    <source>
        <dbReference type="EMBL" id="CCM79860.1"/>
    </source>
</evidence>
<gene>
    <name evidence="2" type="ORF">BN77_p210027</name>
</gene>
<dbReference type="Gene3D" id="1.10.3730.20">
    <property type="match status" value="1"/>
</dbReference>
<evidence type="ECO:0000313" key="3">
    <source>
        <dbReference type="Proteomes" id="UP000009319"/>
    </source>
</evidence>
<dbReference type="STRING" id="1211777.BN77_p210027"/>
<dbReference type="EMBL" id="CANI01000072">
    <property type="protein sequence ID" value="CCM79860.1"/>
    <property type="molecule type" value="Genomic_DNA"/>
</dbReference>
<name>K0Q469_9HYPH</name>
<comment type="caution">
    <text evidence="2">The sequence shown here is derived from an EMBL/GenBank/DDBJ whole genome shotgun (WGS) entry which is preliminary data.</text>
</comment>
<keyword evidence="1" id="KW-1133">Transmembrane helix</keyword>
<sequence length="135" mass="14427">MVGAVAISLGGPFYWTPVASSDLPFLGGLCICGALSHYCLIRASGILEASEVQPLTYFQLIAGTGIAVCIFGEQISWNMIVGAAIVVAAGVFIMVRTHRSGKLEHLKEPTTRYRLRNRPRSSKTLISGNKGSKST</sequence>
<reference evidence="2 3" key="1">
    <citation type="journal article" date="2013" name="Genome Announc.">
        <title>Draft Genome Sequence of Rhizobium mesoamericanum STM3625, a Nitrogen-Fixing Symbiont of Mimosa pudica Isolated in French Guiana (South America).</title>
        <authorList>
            <person name="Moulin L."/>
            <person name="Mornico D."/>
            <person name="Melkonian R."/>
            <person name="Klonowska A."/>
        </authorList>
    </citation>
    <scope>NUCLEOTIDE SEQUENCE [LARGE SCALE GENOMIC DNA]</scope>
    <source>
        <strain evidence="2 3">STM3625</strain>
    </source>
</reference>